<proteinExistence type="predicted"/>
<dbReference type="Proteomes" id="UP000887579">
    <property type="component" value="Unplaced"/>
</dbReference>
<reference evidence="2" key="1">
    <citation type="submission" date="2022-11" db="UniProtKB">
        <authorList>
            <consortium name="WormBaseParasite"/>
        </authorList>
    </citation>
    <scope>IDENTIFICATION</scope>
</reference>
<protein>
    <submittedName>
        <fullName evidence="2">Uncharacterized protein</fullName>
    </submittedName>
</protein>
<name>A0AC34FJM3_9BILA</name>
<evidence type="ECO:0000313" key="1">
    <source>
        <dbReference type="Proteomes" id="UP000887579"/>
    </source>
</evidence>
<evidence type="ECO:0000313" key="2">
    <source>
        <dbReference type="WBParaSite" id="ES5_v2.g17076.t1"/>
    </source>
</evidence>
<organism evidence="1 2">
    <name type="scientific">Panagrolaimus sp. ES5</name>
    <dbReference type="NCBI Taxonomy" id="591445"/>
    <lineage>
        <taxon>Eukaryota</taxon>
        <taxon>Metazoa</taxon>
        <taxon>Ecdysozoa</taxon>
        <taxon>Nematoda</taxon>
        <taxon>Chromadorea</taxon>
        <taxon>Rhabditida</taxon>
        <taxon>Tylenchina</taxon>
        <taxon>Panagrolaimomorpha</taxon>
        <taxon>Panagrolaimoidea</taxon>
        <taxon>Panagrolaimidae</taxon>
        <taxon>Panagrolaimus</taxon>
    </lineage>
</organism>
<accession>A0AC34FJM3</accession>
<sequence length="229" mass="26463">DSVIFRLIHGATKLGRIIFLDRLPEKHEAWIKRHSTANLTFPVTKISDLAKSLTTSTLVINPVDYTLLFLPFKDFARYQSIKKLEINGRFNEYDLNTDENIEKFIAFVNRFPSLTSIDASFTLHSLREDSYDGYGFYETMKEIQGQVFKGFSSELHGVIHFGASVHRFEDMRLVMLEDVQRMKNDIKGIWSKAATPITFDEEHSIIQRKFKIHAGLTVEFSIFAIFSNL</sequence>
<dbReference type="WBParaSite" id="ES5_v2.g17076.t1">
    <property type="protein sequence ID" value="ES5_v2.g17076.t1"/>
    <property type="gene ID" value="ES5_v2.g17076"/>
</dbReference>